<organism evidence="3 4">
    <name type="scientific">Cuspidothrix issatschenkoi CHARLIE-1</name>
    <dbReference type="NCBI Taxonomy" id="2052836"/>
    <lineage>
        <taxon>Bacteria</taxon>
        <taxon>Bacillati</taxon>
        <taxon>Cyanobacteriota</taxon>
        <taxon>Cyanophyceae</taxon>
        <taxon>Nostocales</taxon>
        <taxon>Aphanizomenonaceae</taxon>
        <taxon>Cuspidothrix</taxon>
    </lineage>
</organism>
<feature type="transmembrane region" description="Helical" evidence="1">
    <location>
        <begin position="37"/>
        <end position="56"/>
    </location>
</feature>
<feature type="transmembrane region" description="Helical" evidence="1">
    <location>
        <begin position="185"/>
        <end position="203"/>
    </location>
</feature>
<gene>
    <name evidence="3" type="ORF">CUN59_20710</name>
</gene>
<accession>A0A2S6CNZ3</accession>
<dbReference type="OrthoDB" id="3693644at2"/>
<reference evidence="3 4" key="1">
    <citation type="submission" date="2018-02" db="EMBL/GenBank/DDBJ databases">
        <title>Discovery of a pederin family compound in a non-symbiotic bloom-forming cyanobacterium.</title>
        <authorList>
            <person name="Kust A."/>
            <person name="Mares J."/>
            <person name="Jokela J."/>
            <person name="Urajova P."/>
            <person name="Hajek J."/>
            <person name="Saurav K."/>
            <person name="Voracova K."/>
            <person name="Fewer D.P."/>
            <person name="Haapaniemi E."/>
            <person name="Permi P."/>
            <person name="Rehakova K."/>
            <person name="Sivonen K."/>
            <person name="Hrouzek P."/>
        </authorList>
    </citation>
    <scope>NUCLEOTIDE SEQUENCE [LARGE SCALE GENOMIC DNA]</scope>
    <source>
        <strain evidence="3 4">CHARLIE-1</strain>
    </source>
</reference>
<dbReference type="GO" id="GO:0080120">
    <property type="term" value="P:CAAX-box protein maturation"/>
    <property type="evidence" value="ECO:0007669"/>
    <property type="project" value="UniProtKB-ARBA"/>
</dbReference>
<evidence type="ECO:0000259" key="2">
    <source>
        <dbReference type="Pfam" id="PF02517"/>
    </source>
</evidence>
<dbReference type="EMBL" id="PGEM01000224">
    <property type="protein sequence ID" value="PPJ61473.1"/>
    <property type="molecule type" value="Genomic_DNA"/>
</dbReference>
<dbReference type="GO" id="GO:0006508">
    <property type="term" value="P:proteolysis"/>
    <property type="evidence" value="ECO:0007669"/>
    <property type="project" value="UniProtKB-KW"/>
</dbReference>
<name>A0A2S6CNZ3_9CYAN</name>
<feature type="transmembrane region" description="Helical" evidence="1">
    <location>
        <begin position="155"/>
        <end position="173"/>
    </location>
</feature>
<evidence type="ECO:0000256" key="1">
    <source>
        <dbReference type="SAM" id="Phobius"/>
    </source>
</evidence>
<keyword evidence="1" id="KW-0812">Transmembrane</keyword>
<evidence type="ECO:0000313" key="4">
    <source>
        <dbReference type="Proteomes" id="UP000239589"/>
    </source>
</evidence>
<keyword evidence="1" id="KW-0472">Membrane</keyword>
<dbReference type="Pfam" id="PF02517">
    <property type="entry name" value="Rce1-like"/>
    <property type="match status" value="1"/>
</dbReference>
<dbReference type="AlphaFoldDB" id="A0A2S6CNZ3"/>
<feature type="domain" description="CAAX prenyl protease 2/Lysostaphin resistance protein A-like" evidence="2">
    <location>
        <begin position="123"/>
        <end position="221"/>
    </location>
</feature>
<dbReference type="PANTHER" id="PTHR35797:SF1">
    <property type="entry name" value="PROTEASE"/>
    <property type="match status" value="1"/>
</dbReference>
<proteinExistence type="predicted"/>
<evidence type="ECO:0000313" key="3">
    <source>
        <dbReference type="EMBL" id="PPJ61473.1"/>
    </source>
</evidence>
<keyword evidence="3" id="KW-0482">Metalloprotease</keyword>
<sequence>MEKNYRTTPLIIYIIIVFGITYIFGGVIYFINDKSILSNLIMLFPAISAIIVWSCFYKTNKKFVEFFSLRIGKRMHWVIYPIMMVSVMILIYVISYIINPNQFLNSFEINYKLLMSLLINTTIGVLISLLAYLGEELGWRSFMYPQLIAKLGTNKGLFIGGIIWGLWHLPLILQGHNYPNNPVLGNFFMIAMCMPLGIILYYTYIKTKTIFIPAILHGIFNQFATTVYIFAIKKDDFNSLIYGPTGIVGIIILSILALMLLVKMNKAYKSTTHNN</sequence>
<keyword evidence="3" id="KW-0378">Hydrolase</keyword>
<dbReference type="GO" id="GO:0004175">
    <property type="term" value="F:endopeptidase activity"/>
    <property type="evidence" value="ECO:0007669"/>
    <property type="project" value="UniProtKB-ARBA"/>
</dbReference>
<feature type="transmembrane region" description="Helical" evidence="1">
    <location>
        <begin position="77"/>
        <end position="98"/>
    </location>
</feature>
<keyword evidence="4" id="KW-1185">Reference proteome</keyword>
<dbReference type="Proteomes" id="UP000239589">
    <property type="component" value="Unassembled WGS sequence"/>
</dbReference>
<dbReference type="GO" id="GO:0008237">
    <property type="term" value="F:metallopeptidase activity"/>
    <property type="evidence" value="ECO:0007669"/>
    <property type="project" value="UniProtKB-KW"/>
</dbReference>
<feature type="transmembrane region" description="Helical" evidence="1">
    <location>
        <begin position="241"/>
        <end position="262"/>
    </location>
</feature>
<protein>
    <submittedName>
        <fullName evidence="3">CPBP family intramembrane metalloprotease</fullName>
    </submittedName>
</protein>
<keyword evidence="3" id="KW-0645">Protease</keyword>
<feature type="transmembrane region" description="Helical" evidence="1">
    <location>
        <begin position="12"/>
        <end position="31"/>
    </location>
</feature>
<feature type="transmembrane region" description="Helical" evidence="1">
    <location>
        <begin position="113"/>
        <end position="134"/>
    </location>
</feature>
<comment type="caution">
    <text evidence="3">The sequence shown here is derived from an EMBL/GenBank/DDBJ whole genome shotgun (WGS) entry which is preliminary data.</text>
</comment>
<dbReference type="InterPro" id="IPR042150">
    <property type="entry name" value="MmRce1-like"/>
</dbReference>
<keyword evidence="1" id="KW-1133">Transmembrane helix</keyword>
<feature type="transmembrane region" description="Helical" evidence="1">
    <location>
        <begin position="210"/>
        <end position="229"/>
    </location>
</feature>
<dbReference type="PANTHER" id="PTHR35797">
    <property type="entry name" value="PROTEASE-RELATED"/>
    <property type="match status" value="1"/>
</dbReference>
<dbReference type="InterPro" id="IPR003675">
    <property type="entry name" value="Rce1/LyrA-like_dom"/>
</dbReference>